<evidence type="ECO:0000256" key="4">
    <source>
        <dbReference type="ARBA" id="ARBA00022833"/>
    </source>
</evidence>
<evidence type="ECO:0000256" key="1">
    <source>
        <dbReference type="ARBA" id="ARBA00001947"/>
    </source>
</evidence>
<evidence type="ECO:0000313" key="8">
    <source>
        <dbReference type="Proteomes" id="UP000011731"/>
    </source>
</evidence>
<name>M2YNE4_9NOCA</name>
<dbReference type="PANTHER" id="PTHR42940:SF8">
    <property type="entry name" value="VACUOLAR PROTEIN SORTING-ASSOCIATED PROTEIN 11"/>
    <property type="match status" value="1"/>
</dbReference>
<dbReference type="InterPro" id="IPR036291">
    <property type="entry name" value="NAD(P)-bd_dom_sf"/>
</dbReference>
<reference evidence="7 8" key="1">
    <citation type="journal article" date="2013" name="Genome Announc.">
        <title>Draft Genome Sequence of Rhodococcus ruber Strain BKS 20-38.</title>
        <authorList>
            <person name="Bala M."/>
            <person name="Kumar S."/>
            <person name="Raghava G.P."/>
            <person name="Mayilraj S."/>
        </authorList>
    </citation>
    <scope>NUCLEOTIDE SEQUENCE [LARGE SCALE GENOMIC DNA]</scope>
    <source>
        <strain evidence="7 8">BKS 20-38</strain>
    </source>
</reference>
<dbReference type="SUPFAM" id="SSF51735">
    <property type="entry name" value="NAD(P)-binding Rossmann-fold domains"/>
    <property type="match status" value="1"/>
</dbReference>
<accession>M2YNE4</accession>
<gene>
    <name evidence="7" type="ORF">G352_22201</name>
</gene>
<keyword evidence="8" id="KW-1185">Reference proteome</keyword>
<dbReference type="GO" id="GO:0004022">
    <property type="term" value="F:alcohol dehydrogenase (NAD+) activity"/>
    <property type="evidence" value="ECO:0007669"/>
    <property type="project" value="UniProtKB-EC"/>
</dbReference>
<dbReference type="Proteomes" id="UP000011731">
    <property type="component" value="Unassembled WGS sequence"/>
</dbReference>
<dbReference type="AlphaFoldDB" id="M2YNE4"/>
<comment type="caution">
    <text evidence="7">The sequence shown here is derived from an EMBL/GenBank/DDBJ whole genome shotgun (WGS) entry which is preliminary data.</text>
</comment>
<dbReference type="InterPro" id="IPR013149">
    <property type="entry name" value="ADH-like_C"/>
</dbReference>
<dbReference type="EC" id="1.1.1.1" evidence="2"/>
<dbReference type="GO" id="GO:0046872">
    <property type="term" value="F:metal ion binding"/>
    <property type="evidence" value="ECO:0007669"/>
    <property type="project" value="UniProtKB-KW"/>
</dbReference>
<evidence type="ECO:0000313" key="7">
    <source>
        <dbReference type="EMBL" id="EME56247.1"/>
    </source>
</evidence>
<dbReference type="PATRIC" id="fig|1278076.4.peg.4552"/>
<keyword evidence="4" id="KW-0862">Zinc</keyword>
<sequence length="163" mass="17249">MGIHALQVAAAMGAHVIALTSSASKIDMLHKYGAQDVVVTTDDPHTQISDLTHGRGVDVVLDNVGLPHVFDTAFKALGKRGRYVLTGQLDRQKISFYPVFAFFKEAVITGSASTSTASFLRSLELLECGLVQAVTAEYALGEAVLAHRAVGESTVVGRAVLVP</sequence>
<protein>
    <recommendedName>
        <fullName evidence="2">alcohol dehydrogenase</fullName>
        <ecNumber evidence="2">1.1.1.1</ecNumber>
    </recommendedName>
</protein>
<evidence type="ECO:0000259" key="6">
    <source>
        <dbReference type="Pfam" id="PF00107"/>
    </source>
</evidence>
<dbReference type="EMBL" id="AOEX01000081">
    <property type="protein sequence ID" value="EME56247.1"/>
    <property type="molecule type" value="Genomic_DNA"/>
</dbReference>
<evidence type="ECO:0000256" key="2">
    <source>
        <dbReference type="ARBA" id="ARBA00013190"/>
    </source>
</evidence>
<dbReference type="PANTHER" id="PTHR42940">
    <property type="entry name" value="ALCOHOL DEHYDROGENASE 1-RELATED"/>
    <property type="match status" value="1"/>
</dbReference>
<feature type="domain" description="Alcohol dehydrogenase-like C-terminal" evidence="6">
    <location>
        <begin position="2"/>
        <end position="126"/>
    </location>
</feature>
<proteinExistence type="predicted"/>
<dbReference type="Pfam" id="PF00107">
    <property type="entry name" value="ADH_zinc_N"/>
    <property type="match status" value="1"/>
</dbReference>
<organism evidence="7 8">
    <name type="scientific">Rhodococcus ruber BKS 20-38</name>
    <dbReference type="NCBI Taxonomy" id="1278076"/>
    <lineage>
        <taxon>Bacteria</taxon>
        <taxon>Bacillati</taxon>
        <taxon>Actinomycetota</taxon>
        <taxon>Actinomycetes</taxon>
        <taxon>Mycobacteriales</taxon>
        <taxon>Nocardiaceae</taxon>
        <taxon>Rhodococcus</taxon>
    </lineage>
</organism>
<keyword evidence="3" id="KW-0479">Metal-binding</keyword>
<evidence type="ECO:0000256" key="3">
    <source>
        <dbReference type="ARBA" id="ARBA00022723"/>
    </source>
</evidence>
<dbReference type="GO" id="GO:0005737">
    <property type="term" value="C:cytoplasm"/>
    <property type="evidence" value="ECO:0007669"/>
    <property type="project" value="TreeGrafter"/>
</dbReference>
<dbReference type="Gene3D" id="3.90.180.10">
    <property type="entry name" value="Medium-chain alcohol dehydrogenases, catalytic domain"/>
    <property type="match status" value="1"/>
</dbReference>
<keyword evidence="5" id="KW-0560">Oxidoreductase</keyword>
<comment type="cofactor">
    <cofactor evidence="1">
        <name>Zn(2+)</name>
        <dbReference type="ChEBI" id="CHEBI:29105"/>
    </cofactor>
</comment>
<evidence type="ECO:0000256" key="5">
    <source>
        <dbReference type="ARBA" id="ARBA00023002"/>
    </source>
</evidence>